<dbReference type="SUPFAM" id="SSF52317">
    <property type="entry name" value="Class I glutamine amidotransferase-like"/>
    <property type="match status" value="1"/>
</dbReference>
<dbReference type="PRINTS" id="PR00099">
    <property type="entry name" value="CPSGATASE"/>
</dbReference>
<dbReference type="NCBIfam" id="TIGR00566">
    <property type="entry name" value="trpG_papA"/>
    <property type="match status" value="1"/>
</dbReference>
<dbReference type="Gene3D" id="3.40.50.880">
    <property type="match status" value="1"/>
</dbReference>
<evidence type="ECO:0000313" key="7">
    <source>
        <dbReference type="EMBL" id="MEN2990245.1"/>
    </source>
</evidence>
<gene>
    <name evidence="7" type="ORF">WG926_18160</name>
</gene>
<dbReference type="PANTHER" id="PTHR11236">
    <property type="entry name" value="AMINOBENZOATE/ANTHRANILATE SYNTHASE"/>
    <property type="match status" value="1"/>
</dbReference>
<evidence type="ECO:0000256" key="3">
    <source>
        <dbReference type="ARBA" id="ARBA00022679"/>
    </source>
</evidence>
<evidence type="ECO:0000259" key="5">
    <source>
        <dbReference type="Pfam" id="PF00117"/>
    </source>
</evidence>
<comment type="similarity">
    <text evidence="1">In the C-terminal section; belongs to the anthranilate synthase component I family.</text>
</comment>
<keyword evidence="3" id="KW-0808">Transferase</keyword>
<protein>
    <recommendedName>
        <fullName evidence="2">aminodeoxychorismate synthase</fullName>
        <ecNumber evidence="2">2.6.1.85</ecNumber>
    </recommendedName>
</protein>
<feature type="domain" description="Chorismate-utilising enzyme C-terminal" evidence="6">
    <location>
        <begin position="450"/>
        <end position="704"/>
    </location>
</feature>
<dbReference type="PROSITE" id="PS51273">
    <property type="entry name" value="GATASE_TYPE_1"/>
    <property type="match status" value="1"/>
</dbReference>
<keyword evidence="4" id="KW-0315">Glutamine amidotransferase</keyword>
<proteinExistence type="inferred from homology"/>
<dbReference type="RefSeq" id="WP_345937964.1">
    <property type="nucleotide sequence ID" value="NZ_JBBKTW010000006.1"/>
</dbReference>
<dbReference type="PANTHER" id="PTHR11236:SF18">
    <property type="entry name" value="AMINODEOXYCHORISMATE SYNTHASE"/>
    <property type="match status" value="1"/>
</dbReference>
<dbReference type="InterPro" id="IPR015890">
    <property type="entry name" value="Chorismate_C"/>
</dbReference>
<dbReference type="PRINTS" id="PR00097">
    <property type="entry name" value="ANTSNTHASEII"/>
</dbReference>
<dbReference type="PRINTS" id="PR00096">
    <property type="entry name" value="GATASE"/>
</dbReference>
<feature type="domain" description="Glutamine amidotransferase" evidence="5">
    <location>
        <begin position="4"/>
        <end position="192"/>
    </location>
</feature>
<organism evidence="7 8">
    <name type="scientific">Tistrella arctica</name>
    <dbReference type="NCBI Taxonomy" id="3133430"/>
    <lineage>
        <taxon>Bacteria</taxon>
        <taxon>Pseudomonadati</taxon>
        <taxon>Pseudomonadota</taxon>
        <taxon>Alphaproteobacteria</taxon>
        <taxon>Geminicoccales</taxon>
        <taxon>Geminicoccaceae</taxon>
        <taxon>Tistrella</taxon>
    </lineage>
</organism>
<dbReference type="InterPro" id="IPR006221">
    <property type="entry name" value="TrpG/PapA_dom"/>
</dbReference>
<dbReference type="Pfam" id="PF00117">
    <property type="entry name" value="GATase"/>
    <property type="match status" value="1"/>
</dbReference>
<dbReference type="InterPro" id="IPR019999">
    <property type="entry name" value="Anth_synth_I-like"/>
</dbReference>
<comment type="caution">
    <text evidence="7">The sequence shown here is derived from an EMBL/GenBank/DDBJ whole genome shotgun (WGS) entry which is preliminary data.</text>
</comment>
<keyword evidence="8" id="KW-1185">Reference proteome</keyword>
<dbReference type="Proteomes" id="UP001413721">
    <property type="component" value="Unassembled WGS sequence"/>
</dbReference>
<dbReference type="InterPro" id="IPR005801">
    <property type="entry name" value="ADC_synthase"/>
</dbReference>
<dbReference type="CDD" id="cd01743">
    <property type="entry name" value="GATase1_Anthranilate_Synthase"/>
    <property type="match status" value="1"/>
</dbReference>
<dbReference type="SUPFAM" id="SSF56322">
    <property type="entry name" value="ADC synthase"/>
    <property type="match status" value="1"/>
</dbReference>
<dbReference type="Gene3D" id="3.60.120.10">
    <property type="entry name" value="Anthranilate synthase"/>
    <property type="match status" value="1"/>
</dbReference>
<evidence type="ECO:0000313" key="8">
    <source>
        <dbReference type="Proteomes" id="UP001413721"/>
    </source>
</evidence>
<dbReference type="InterPro" id="IPR017926">
    <property type="entry name" value="GATASE"/>
</dbReference>
<dbReference type="InterPro" id="IPR029062">
    <property type="entry name" value="Class_I_gatase-like"/>
</dbReference>
<reference evidence="7 8" key="1">
    <citation type="submission" date="2024-03" db="EMBL/GenBank/DDBJ databases">
        <title>High-quality draft genome sequencing of Tistrella sp. BH-R2-4.</title>
        <authorList>
            <person name="Dong C."/>
        </authorList>
    </citation>
    <scope>NUCLEOTIDE SEQUENCE [LARGE SCALE GENOMIC DNA]</scope>
    <source>
        <strain evidence="7 8">BH-R2-4</strain>
    </source>
</reference>
<dbReference type="EMBL" id="JBBKTW010000006">
    <property type="protein sequence ID" value="MEN2990245.1"/>
    <property type="molecule type" value="Genomic_DNA"/>
</dbReference>
<name>A0ABU9YNU4_9PROT</name>
<evidence type="ECO:0000256" key="2">
    <source>
        <dbReference type="ARBA" id="ARBA00013139"/>
    </source>
</evidence>
<dbReference type="EC" id="2.6.1.85" evidence="2"/>
<evidence type="ECO:0000256" key="4">
    <source>
        <dbReference type="ARBA" id="ARBA00022962"/>
    </source>
</evidence>
<sequence>MRCLLIDNHDSFTGNLARLWWQVTGVLPVIVPHDAAHWRDLAGDGFRAVLISPGPGRPDTPADFRLGAEVLRAALVPGSRLAVLGICLGHQGLAIAAGGAVIRAGEPRHGRLSPVVHHGHRLLSGLASPFMAVRYHSLVAAEPVPDDLQVLARAGDDGAVMALGHRTAPVFGVQFHPESILTNDGARLLANFAGIAAGHGDPVSAEAGQVLPPSSGGGVSSAPEHRDWPAGMLPDPGPAGWQVLRRRVGEAVDIEAVADLACREGGWSLWLDAADGDPAARPVILAAQGPAARRLCYRVAARRLTVADGAGRLLGHVDGPVFDLLDDMARRIGRVAPVAGDDGAPLPGPGFYGYLGYELAEIATGVPHHASRHDDLRLILADRLLVAAPGPDGGHAIEAVMLVPAADPAAIAAAQAWADDWLARLAVARPLPAVDMTPIAHRVTARHGPDSYRRRIRAAQRLIRMGQSFEICLTRQMHVAGPVDAWTSYRRLRRMARAPLMAWLGFGDVSVLSASPELFLEVDMSGGRAIARPIKGTIGRGADPAADAAQIAMLAGSEKERAENLMIVDLMRNDLGRMARPDGVDVPVLFGIESFATLHQMVSTVRARLRPDATAIQVLAACFPGGSMTGAPKRRTLEIIARLEGGPRGIYSGAIGRIGLDGSMRLAMVIRTVVVDEDGASIGAGGAITHLSDPDGEVMEMALKARVPVAAVFPQRNGVS</sequence>
<evidence type="ECO:0000259" key="6">
    <source>
        <dbReference type="Pfam" id="PF00425"/>
    </source>
</evidence>
<accession>A0ABU9YNU4</accession>
<dbReference type="Pfam" id="PF00425">
    <property type="entry name" value="Chorismate_bind"/>
    <property type="match status" value="1"/>
</dbReference>
<evidence type="ECO:0000256" key="1">
    <source>
        <dbReference type="ARBA" id="ARBA00005970"/>
    </source>
</evidence>